<dbReference type="Proteomes" id="UP001153404">
    <property type="component" value="Unassembled WGS sequence"/>
</dbReference>
<name>A0A9X4L0K1_9BACL</name>
<keyword evidence="2" id="KW-1185">Reference proteome</keyword>
<sequence length="129" mass="14222">MRPCGSLPPRSAFSSIPRGWKSKLTLGMLAPFSPPRTIPPWDVLNARRSGWTDPVDRTRIRQESVYDLWDSALEDGSRTLAAGLRWLGARNDGEARSAKADFESRVGNVSYETGLPCGSAWITYADPVV</sequence>
<accession>A0A9X4L0K1</accession>
<dbReference type="AlphaFoldDB" id="A0A9X4L0K1"/>
<dbReference type="RefSeq" id="WP_277539615.1">
    <property type="nucleotide sequence ID" value="NZ_JAPDIA010000009.1"/>
</dbReference>
<proteinExistence type="predicted"/>
<protein>
    <submittedName>
        <fullName evidence="1">Uncharacterized protein</fullName>
    </submittedName>
</protein>
<organism evidence="1 2">
    <name type="scientific">Cohnella rhizosphaerae</name>
    <dbReference type="NCBI Taxonomy" id="1457232"/>
    <lineage>
        <taxon>Bacteria</taxon>
        <taxon>Bacillati</taxon>
        <taxon>Bacillota</taxon>
        <taxon>Bacilli</taxon>
        <taxon>Bacillales</taxon>
        <taxon>Paenibacillaceae</taxon>
        <taxon>Cohnella</taxon>
    </lineage>
</organism>
<gene>
    <name evidence="1" type="ORF">OMP40_39220</name>
</gene>
<comment type="caution">
    <text evidence="1">The sequence shown here is derived from an EMBL/GenBank/DDBJ whole genome shotgun (WGS) entry which is preliminary data.</text>
</comment>
<evidence type="ECO:0000313" key="1">
    <source>
        <dbReference type="EMBL" id="MDG0814650.1"/>
    </source>
</evidence>
<evidence type="ECO:0000313" key="2">
    <source>
        <dbReference type="Proteomes" id="UP001153404"/>
    </source>
</evidence>
<reference evidence="1" key="1">
    <citation type="submission" date="2022-10" db="EMBL/GenBank/DDBJ databases">
        <title>Comparative genomic analysis of Cohnella hashimotonis sp. nov., isolated from the International Space Station.</title>
        <authorList>
            <person name="Simpson A."/>
            <person name="Venkateswaran K."/>
        </authorList>
    </citation>
    <scope>NUCLEOTIDE SEQUENCE</scope>
    <source>
        <strain evidence="1">DSM 28161</strain>
    </source>
</reference>
<dbReference type="EMBL" id="JAPDIA010000009">
    <property type="protein sequence ID" value="MDG0814650.1"/>
    <property type="molecule type" value="Genomic_DNA"/>
</dbReference>